<dbReference type="SUPFAM" id="SSF48452">
    <property type="entry name" value="TPR-like"/>
    <property type="match status" value="1"/>
</dbReference>
<dbReference type="PRINTS" id="PR00834">
    <property type="entry name" value="PROTEASES2C"/>
</dbReference>
<dbReference type="Gene3D" id="2.40.10.10">
    <property type="entry name" value="Trypsin-like serine proteases"/>
    <property type="match status" value="2"/>
</dbReference>
<feature type="repeat" description="TPR" evidence="3">
    <location>
        <begin position="311"/>
        <end position="344"/>
    </location>
</feature>
<evidence type="ECO:0000256" key="3">
    <source>
        <dbReference type="PROSITE-ProRule" id="PRU00339"/>
    </source>
</evidence>
<dbReference type="PROSITE" id="PS50005">
    <property type="entry name" value="TPR"/>
    <property type="match status" value="2"/>
</dbReference>
<dbReference type="AlphaFoldDB" id="A0A845GJD4"/>
<dbReference type="GO" id="GO:0006508">
    <property type="term" value="P:proteolysis"/>
    <property type="evidence" value="ECO:0007669"/>
    <property type="project" value="InterPro"/>
</dbReference>
<dbReference type="Pfam" id="PF13181">
    <property type="entry name" value="TPR_8"/>
    <property type="match status" value="1"/>
</dbReference>
<dbReference type="EMBL" id="WWCX01000001">
    <property type="protein sequence ID" value="MYM92769.1"/>
    <property type="molecule type" value="Genomic_DNA"/>
</dbReference>
<dbReference type="SUPFAM" id="SSF50494">
    <property type="entry name" value="Trypsin-like serine proteases"/>
    <property type="match status" value="1"/>
</dbReference>
<accession>A0A845GJD4</accession>
<dbReference type="InterPro" id="IPR001940">
    <property type="entry name" value="Peptidase_S1C"/>
</dbReference>
<dbReference type="Proteomes" id="UP000447355">
    <property type="component" value="Unassembled WGS sequence"/>
</dbReference>
<gene>
    <name evidence="5" type="ORF">GTP90_02705</name>
</gene>
<protein>
    <submittedName>
        <fullName evidence="5">Tetratricopeptide repeat protein</fullName>
    </submittedName>
</protein>
<dbReference type="Pfam" id="PF07719">
    <property type="entry name" value="TPR_2"/>
    <property type="match status" value="1"/>
</dbReference>
<evidence type="ECO:0000256" key="4">
    <source>
        <dbReference type="SAM" id="Phobius"/>
    </source>
</evidence>
<keyword evidence="4" id="KW-0472">Membrane</keyword>
<keyword evidence="4" id="KW-1133">Transmembrane helix</keyword>
<dbReference type="InterPro" id="IPR013105">
    <property type="entry name" value="TPR_2"/>
</dbReference>
<dbReference type="PANTHER" id="PTHR43019:SF23">
    <property type="entry name" value="PROTEASE DO-LIKE 5, CHLOROPLASTIC"/>
    <property type="match status" value="1"/>
</dbReference>
<dbReference type="Pfam" id="PF13365">
    <property type="entry name" value="Trypsin_2"/>
    <property type="match status" value="1"/>
</dbReference>
<proteinExistence type="predicted"/>
<comment type="caution">
    <text evidence="5">The sequence shown here is derived from an EMBL/GenBank/DDBJ whole genome shotgun (WGS) entry which is preliminary data.</text>
</comment>
<evidence type="ECO:0000313" key="5">
    <source>
        <dbReference type="EMBL" id="MYM92769.1"/>
    </source>
</evidence>
<feature type="transmembrane region" description="Helical" evidence="4">
    <location>
        <begin position="401"/>
        <end position="420"/>
    </location>
</feature>
<feature type="repeat" description="TPR" evidence="3">
    <location>
        <begin position="277"/>
        <end position="310"/>
    </location>
</feature>
<keyword evidence="4" id="KW-0812">Transmembrane</keyword>
<dbReference type="InterPro" id="IPR019734">
    <property type="entry name" value="TPR_rpt"/>
</dbReference>
<dbReference type="InterPro" id="IPR043504">
    <property type="entry name" value="Peptidase_S1_PA_chymotrypsin"/>
</dbReference>
<keyword evidence="1" id="KW-0677">Repeat</keyword>
<reference evidence="5" key="1">
    <citation type="submission" date="2019-12" db="EMBL/GenBank/DDBJ databases">
        <title>Novel species isolated from a subtropical stream in China.</title>
        <authorList>
            <person name="Lu H."/>
        </authorList>
    </citation>
    <scope>NUCLEOTIDE SEQUENCE [LARGE SCALE GENOMIC DNA]</scope>
    <source>
        <strain evidence="5">FT81W</strain>
    </source>
</reference>
<sequence length="460" mass="49882">MATILGLPVIASADTAQDVFGKVNQTIVAVFTQVGNKPTGAFGSGVVVSPGQVVTACHAIGQNAGLWVHHNGNYYRAESAVSDLRRDICLIRVPGLKAPSARLGSSAALKQGQPIWSLGAPKSLDDIIGTGIVAGLYPIQDARIIKVTTPAYKGSSGAGLFNERSELVGILTSTTKSGANIQYGIPVEWIRTIGQDQSRYGFQPPRSLMEDLVNIEPGNIDNARVMTATNVDQEFYATSPKQERDRWNKAKRLLNGNDWAPLKEHAQAWTVSQPSSADAWMFLGQANAGLQDPEGMEAAFSKVVKLSPDNALAHYYLGNSYVFQGKAEQALSEYERAQSLQPGDHFYKDAVSWTSLKLNTGRQGDHATRAKRRDDKTEHQVALADQRGVNKSKSAPGIGRGLLIFAILFILSGLGIYVAFLINSAQRWGTTYPEQYRRGAVWLAGAVATAAFIPIFWIFF</sequence>
<dbReference type="InterPro" id="IPR009003">
    <property type="entry name" value="Peptidase_S1_PA"/>
</dbReference>
<evidence type="ECO:0000256" key="1">
    <source>
        <dbReference type="ARBA" id="ARBA00022737"/>
    </source>
</evidence>
<dbReference type="GO" id="GO:0004252">
    <property type="term" value="F:serine-type endopeptidase activity"/>
    <property type="evidence" value="ECO:0007669"/>
    <property type="project" value="InterPro"/>
</dbReference>
<evidence type="ECO:0000313" key="6">
    <source>
        <dbReference type="Proteomes" id="UP000447355"/>
    </source>
</evidence>
<feature type="transmembrane region" description="Helical" evidence="4">
    <location>
        <begin position="440"/>
        <end position="459"/>
    </location>
</feature>
<dbReference type="InterPro" id="IPR011990">
    <property type="entry name" value="TPR-like_helical_dom_sf"/>
</dbReference>
<dbReference type="Gene3D" id="1.25.40.10">
    <property type="entry name" value="Tetratricopeptide repeat domain"/>
    <property type="match status" value="1"/>
</dbReference>
<organism evidence="5 6">
    <name type="scientific">Duganella vulcania</name>
    <dbReference type="NCBI Taxonomy" id="2692166"/>
    <lineage>
        <taxon>Bacteria</taxon>
        <taxon>Pseudomonadati</taxon>
        <taxon>Pseudomonadota</taxon>
        <taxon>Betaproteobacteria</taxon>
        <taxon>Burkholderiales</taxon>
        <taxon>Oxalobacteraceae</taxon>
        <taxon>Telluria group</taxon>
        <taxon>Duganella</taxon>
    </lineage>
</organism>
<dbReference type="SMART" id="SM00028">
    <property type="entry name" value="TPR"/>
    <property type="match status" value="2"/>
</dbReference>
<dbReference type="PANTHER" id="PTHR43019">
    <property type="entry name" value="SERINE ENDOPROTEASE DEGS"/>
    <property type="match status" value="1"/>
</dbReference>
<name>A0A845GJD4_9BURK</name>
<keyword evidence="2 3" id="KW-0802">TPR repeat</keyword>
<dbReference type="RefSeq" id="WP_161082026.1">
    <property type="nucleotide sequence ID" value="NZ_WWCX01000001.1"/>
</dbReference>
<evidence type="ECO:0000256" key="2">
    <source>
        <dbReference type="ARBA" id="ARBA00022803"/>
    </source>
</evidence>